<evidence type="ECO:0000313" key="2">
    <source>
        <dbReference type="Proteomes" id="UP001457197"/>
    </source>
</evidence>
<keyword evidence="2" id="KW-1185">Reference proteome</keyword>
<accession>A0ABV1AV90</accession>
<evidence type="ECO:0000313" key="1">
    <source>
        <dbReference type="EMBL" id="MEQ2361246.1"/>
    </source>
</evidence>
<sequence length="256" mass="29853">MSEEIIWYEEVSPTAKLWRYMDLAKFISLIGKKKLYFASLESFEDIFEGAKGTVNRKGIWDGFYSDFFKKAIQTVPGMNREDLTDEYIEKNSMRLLSEWGAMGELERKNVFVSCWHCNQYESDAMWKLYSANVKNALAIQTTGRQLFEALGKDPSVEIGKVRYIDYTKQFAPINGAYWYKRKSFEYEQEVRAVTHVRKAACCGIEKDVDIEKLITGIYISPYAPKWFEDVVRDITEKYGLNKPIFYSEMAAKPFYG</sequence>
<protein>
    <recommendedName>
        <fullName evidence="3">DUF2971 domain-containing protein</fullName>
    </recommendedName>
</protein>
<comment type="caution">
    <text evidence="1">The sequence shown here is derived from an EMBL/GenBank/DDBJ whole genome shotgun (WGS) entry which is preliminary data.</text>
</comment>
<evidence type="ECO:0008006" key="3">
    <source>
        <dbReference type="Google" id="ProtNLM"/>
    </source>
</evidence>
<dbReference type="RefSeq" id="WP_349151774.1">
    <property type="nucleotide sequence ID" value="NZ_JBBMEO010000003.1"/>
</dbReference>
<organism evidence="1 2">
    <name type="scientific">Faecalibacterium tardum</name>
    <dbReference type="NCBI Taxonomy" id="3133156"/>
    <lineage>
        <taxon>Bacteria</taxon>
        <taxon>Bacillati</taxon>
        <taxon>Bacillota</taxon>
        <taxon>Clostridia</taxon>
        <taxon>Eubacteriales</taxon>
        <taxon>Oscillospiraceae</taxon>
        <taxon>Faecalibacterium</taxon>
    </lineage>
</organism>
<gene>
    <name evidence="1" type="ORF">WMO44_03660</name>
</gene>
<name>A0ABV1AV90_9FIRM</name>
<dbReference type="Proteomes" id="UP001457197">
    <property type="component" value="Unassembled WGS sequence"/>
</dbReference>
<reference evidence="1 2" key="1">
    <citation type="submission" date="2024-03" db="EMBL/GenBank/DDBJ databases">
        <title>Human intestinal bacterial collection.</title>
        <authorList>
            <person name="Pauvert C."/>
            <person name="Hitch T.C.A."/>
            <person name="Clavel T."/>
        </authorList>
    </citation>
    <scope>NUCLEOTIDE SEQUENCE [LARGE SCALE GENOMIC DNA]</scope>
    <source>
        <strain evidence="1 2">CLA-AA-H175</strain>
    </source>
</reference>
<proteinExistence type="predicted"/>
<dbReference type="EMBL" id="JBBMEO010000003">
    <property type="protein sequence ID" value="MEQ2361246.1"/>
    <property type="molecule type" value="Genomic_DNA"/>
</dbReference>